<dbReference type="PANTHER" id="PTHR30537">
    <property type="entry name" value="HTH-TYPE TRANSCRIPTIONAL REGULATOR"/>
    <property type="match status" value="1"/>
</dbReference>
<dbReference type="InterPro" id="IPR005119">
    <property type="entry name" value="LysR_subst-bd"/>
</dbReference>
<evidence type="ECO:0000259" key="5">
    <source>
        <dbReference type="PROSITE" id="PS50931"/>
    </source>
</evidence>
<name>A0A7W6IM69_9HYPH</name>
<comment type="similarity">
    <text evidence="1">Belongs to the LysR transcriptional regulatory family.</text>
</comment>
<reference evidence="6 7" key="1">
    <citation type="submission" date="2020-08" db="EMBL/GenBank/DDBJ databases">
        <title>Genomic Encyclopedia of Type Strains, Phase IV (KMG-IV): sequencing the most valuable type-strain genomes for metagenomic binning, comparative biology and taxonomic classification.</title>
        <authorList>
            <person name="Goeker M."/>
        </authorList>
    </citation>
    <scope>NUCLEOTIDE SEQUENCE [LARGE SCALE GENOMIC DNA]</scope>
    <source>
        <strain evidence="6 7">DSM 23447</strain>
    </source>
</reference>
<keyword evidence="4" id="KW-0804">Transcription</keyword>
<keyword evidence="3" id="KW-0238">DNA-binding</keyword>
<dbReference type="GO" id="GO:0006351">
    <property type="term" value="P:DNA-templated transcription"/>
    <property type="evidence" value="ECO:0007669"/>
    <property type="project" value="TreeGrafter"/>
</dbReference>
<dbReference type="InterPro" id="IPR058163">
    <property type="entry name" value="LysR-type_TF_proteobact-type"/>
</dbReference>
<dbReference type="EMBL" id="JACIEW010000002">
    <property type="protein sequence ID" value="MBB4051727.1"/>
    <property type="molecule type" value="Genomic_DNA"/>
</dbReference>
<dbReference type="Pfam" id="PF00126">
    <property type="entry name" value="HTH_1"/>
    <property type="match status" value="1"/>
</dbReference>
<comment type="caution">
    <text evidence="6">The sequence shown here is derived from an EMBL/GenBank/DDBJ whole genome shotgun (WGS) entry which is preliminary data.</text>
</comment>
<dbReference type="SUPFAM" id="SSF53850">
    <property type="entry name" value="Periplasmic binding protein-like II"/>
    <property type="match status" value="1"/>
</dbReference>
<evidence type="ECO:0000256" key="3">
    <source>
        <dbReference type="ARBA" id="ARBA00023125"/>
    </source>
</evidence>
<dbReference type="InterPro" id="IPR036388">
    <property type="entry name" value="WH-like_DNA-bd_sf"/>
</dbReference>
<proteinExistence type="inferred from homology"/>
<feature type="domain" description="HTH lysR-type" evidence="5">
    <location>
        <begin position="9"/>
        <end position="66"/>
    </location>
</feature>
<evidence type="ECO:0000256" key="2">
    <source>
        <dbReference type="ARBA" id="ARBA00023015"/>
    </source>
</evidence>
<dbReference type="RefSeq" id="WP_183310449.1">
    <property type="nucleotide sequence ID" value="NZ_JACIEW010000002.1"/>
</dbReference>
<dbReference type="GO" id="GO:0003700">
    <property type="term" value="F:DNA-binding transcription factor activity"/>
    <property type="evidence" value="ECO:0007669"/>
    <property type="project" value="InterPro"/>
</dbReference>
<sequence>MNVDGFNLPPLIMLRAFEAVARMGSMRKAADDIGVSHTVVSRHVRNLEHWMGQKLVTATPRGVALTAAGETLFASVTRAFRIIDNTTAELRPASPRAGLRIWCMPGLATRWLTPRLSDIEAAMGSVEISLRAIDRLPDFAAHEADLMIGFGRFEDLPTGARRLILPRMFPVASPAWIASNGAPADLLALAQAPLIHEESRQQWTDWFEAMGTRLSAQLRGPRLWDANLGFDAALAGQGIALVTRLTAGSEIDDGRLVEILDSKVQLGGYYLLAAPQRQGDPMLTRFERWLEDNLPRE</sequence>
<dbReference type="InterPro" id="IPR000847">
    <property type="entry name" value="LysR_HTH_N"/>
</dbReference>
<dbReference type="Pfam" id="PF03466">
    <property type="entry name" value="LysR_substrate"/>
    <property type="match status" value="1"/>
</dbReference>
<organism evidence="6 7">
    <name type="scientific">Devosia subaequoris</name>
    <dbReference type="NCBI Taxonomy" id="395930"/>
    <lineage>
        <taxon>Bacteria</taxon>
        <taxon>Pseudomonadati</taxon>
        <taxon>Pseudomonadota</taxon>
        <taxon>Alphaproteobacteria</taxon>
        <taxon>Hyphomicrobiales</taxon>
        <taxon>Devosiaceae</taxon>
        <taxon>Devosia</taxon>
    </lineage>
</organism>
<accession>A0A7W6IM69</accession>
<evidence type="ECO:0000313" key="6">
    <source>
        <dbReference type="EMBL" id="MBB4051727.1"/>
    </source>
</evidence>
<evidence type="ECO:0000256" key="1">
    <source>
        <dbReference type="ARBA" id="ARBA00009437"/>
    </source>
</evidence>
<gene>
    <name evidence="6" type="ORF">GGR20_001363</name>
</gene>
<dbReference type="Proteomes" id="UP000547011">
    <property type="component" value="Unassembled WGS sequence"/>
</dbReference>
<dbReference type="Gene3D" id="1.10.10.10">
    <property type="entry name" value="Winged helix-like DNA-binding domain superfamily/Winged helix DNA-binding domain"/>
    <property type="match status" value="1"/>
</dbReference>
<protein>
    <submittedName>
        <fullName evidence="6">Molybdate transport repressor ModE-like protein</fullName>
    </submittedName>
</protein>
<dbReference type="Gene3D" id="3.40.190.10">
    <property type="entry name" value="Periplasmic binding protein-like II"/>
    <property type="match status" value="2"/>
</dbReference>
<keyword evidence="2" id="KW-0805">Transcription regulation</keyword>
<dbReference type="GO" id="GO:0043565">
    <property type="term" value="F:sequence-specific DNA binding"/>
    <property type="evidence" value="ECO:0007669"/>
    <property type="project" value="TreeGrafter"/>
</dbReference>
<dbReference type="InterPro" id="IPR036390">
    <property type="entry name" value="WH_DNA-bd_sf"/>
</dbReference>
<dbReference type="SUPFAM" id="SSF46785">
    <property type="entry name" value="Winged helix' DNA-binding domain"/>
    <property type="match status" value="1"/>
</dbReference>
<evidence type="ECO:0000256" key="4">
    <source>
        <dbReference type="ARBA" id="ARBA00023163"/>
    </source>
</evidence>
<evidence type="ECO:0000313" key="7">
    <source>
        <dbReference type="Proteomes" id="UP000547011"/>
    </source>
</evidence>
<keyword evidence="7" id="KW-1185">Reference proteome</keyword>
<dbReference type="PANTHER" id="PTHR30537:SF79">
    <property type="entry name" value="TRANSCRIPTIONAL REGULATOR-RELATED"/>
    <property type="match status" value="1"/>
</dbReference>
<dbReference type="PROSITE" id="PS50931">
    <property type="entry name" value="HTH_LYSR"/>
    <property type="match status" value="1"/>
</dbReference>
<dbReference type="AlphaFoldDB" id="A0A7W6IM69"/>